<evidence type="ECO:0000256" key="1">
    <source>
        <dbReference type="SAM" id="Phobius"/>
    </source>
</evidence>
<dbReference type="SUPFAM" id="SSF52980">
    <property type="entry name" value="Restriction endonuclease-like"/>
    <property type="match status" value="1"/>
</dbReference>
<dbReference type="AlphaFoldDB" id="A0A1I5PTD8"/>
<reference evidence="5" key="1">
    <citation type="submission" date="2016-10" db="EMBL/GenBank/DDBJ databases">
        <authorList>
            <person name="Varghese N."/>
            <person name="Submissions S."/>
        </authorList>
    </citation>
    <scope>NUCLEOTIDE SEQUENCE [LARGE SCALE GENOMIC DNA]</scope>
    <source>
        <strain evidence="5">S7</strain>
    </source>
</reference>
<name>A0A1I5PTD8_9BACI</name>
<dbReference type="PANTHER" id="PTHR30015:SF7">
    <property type="entry name" value="TYPE IV METHYL-DIRECTED RESTRICTION ENZYME ECOKMRR"/>
    <property type="match status" value="1"/>
</dbReference>
<dbReference type="GO" id="GO:0009307">
    <property type="term" value="P:DNA restriction-modification system"/>
    <property type="evidence" value="ECO:0007669"/>
    <property type="project" value="InterPro"/>
</dbReference>
<dbReference type="SUPFAM" id="SSF57783">
    <property type="entry name" value="Zinc beta-ribbon"/>
    <property type="match status" value="1"/>
</dbReference>
<dbReference type="PANTHER" id="PTHR30015">
    <property type="entry name" value="MRR RESTRICTION SYSTEM PROTEIN"/>
    <property type="match status" value="1"/>
</dbReference>
<evidence type="ECO:0000259" key="3">
    <source>
        <dbReference type="Pfam" id="PF04471"/>
    </source>
</evidence>
<feature type="domain" description="DNA topoisomerase type IA zn finger" evidence="2">
    <location>
        <begin position="268"/>
        <end position="302"/>
    </location>
</feature>
<dbReference type="InterPro" id="IPR013498">
    <property type="entry name" value="Topo_IA_Znf"/>
</dbReference>
<dbReference type="STRING" id="1884432.SAMN05518683_104220"/>
<keyword evidence="5" id="KW-1185">Reference proteome</keyword>
<dbReference type="Gene3D" id="3.30.65.10">
    <property type="entry name" value="Bacterial Topoisomerase I, domain 1"/>
    <property type="match status" value="1"/>
</dbReference>
<protein>
    <submittedName>
        <fullName evidence="4">Topoisomerase DNA binding C4 zinc finger</fullName>
    </submittedName>
</protein>
<evidence type="ECO:0000313" key="5">
    <source>
        <dbReference type="Proteomes" id="UP000198892"/>
    </source>
</evidence>
<dbReference type="GO" id="GO:0006265">
    <property type="term" value="P:DNA topological change"/>
    <property type="evidence" value="ECO:0007669"/>
    <property type="project" value="InterPro"/>
</dbReference>
<keyword evidence="4" id="KW-0413">Isomerase</keyword>
<dbReference type="EMBL" id="FOXD01000004">
    <property type="protein sequence ID" value="SFP37219.1"/>
    <property type="molecule type" value="Genomic_DNA"/>
</dbReference>
<feature type="transmembrane region" description="Helical" evidence="1">
    <location>
        <begin position="6"/>
        <end position="22"/>
    </location>
</feature>
<dbReference type="Pfam" id="PF01396">
    <property type="entry name" value="Zn_ribbon_Top1"/>
    <property type="match status" value="1"/>
</dbReference>
<gene>
    <name evidence="4" type="ORF">SAMN05518683_104220</name>
</gene>
<dbReference type="GO" id="GO:0003916">
    <property type="term" value="F:DNA topoisomerase activity"/>
    <property type="evidence" value="ECO:0007669"/>
    <property type="project" value="InterPro"/>
</dbReference>
<accession>A0A1I5PTD8</accession>
<dbReference type="InterPro" id="IPR052906">
    <property type="entry name" value="Type_IV_Methyl-Rstrct_Enzyme"/>
</dbReference>
<dbReference type="InterPro" id="IPR011335">
    <property type="entry name" value="Restrct_endonuc-II-like"/>
</dbReference>
<feature type="domain" description="Restriction endonuclease type IV Mrr" evidence="3">
    <location>
        <begin position="98"/>
        <end position="208"/>
    </location>
</feature>
<evidence type="ECO:0000259" key="2">
    <source>
        <dbReference type="Pfam" id="PF01396"/>
    </source>
</evidence>
<dbReference type="InterPro" id="IPR007560">
    <property type="entry name" value="Restrct_endonuc_IV_Mrr"/>
</dbReference>
<dbReference type="GO" id="GO:0003677">
    <property type="term" value="F:DNA binding"/>
    <property type="evidence" value="ECO:0007669"/>
    <property type="project" value="InterPro"/>
</dbReference>
<dbReference type="InterPro" id="IPR011856">
    <property type="entry name" value="tRNA_endonuc-like_dom_sf"/>
</dbReference>
<keyword evidence="1" id="KW-0472">Membrane</keyword>
<dbReference type="GO" id="GO:0015666">
    <property type="term" value="F:restriction endodeoxyribonuclease activity"/>
    <property type="evidence" value="ECO:0007669"/>
    <property type="project" value="TreeGrafter"/>
</dbReference>
<evidence type="ECO:0000313" key="4">
    <source>
        <dbReference type="EMBL" id="SFP37219.1"/>
    </source>
</evidence>
<dbReference type="RefSeq" id="WP_170840987.1">
    <property type="nucleotide sequence ID" value="NZ_FOXD01000004.1"/>
</dbReference>
<dbReference type="Proteomes" id="UP000198892">
    <property type="component" value="Unassembled WGS sequence"/>
</dbReference>
<dbReference type="Pfam" id="PF04471">
    <property type="entry name" value="Mrr_cat"/>
    <property type="match status" value="1"/>
</dbReference>
<proteinExistence type="predicted"/>
<organism evidence="4 5">
    <name type="scientific">Salibacterium halotolerans</name>
    <dbReference type="NCBI Taxonomy" id="1884432"/>
    <lineage>
        <taxon>Bacteria</taxon>
        <taxon>Bacillati</taxon>
        <taxon>Bacillota</taxon>
        <taxon>Bacilli</taxon>
        <taxon>Bacillales</taxon>
        <taxon>Bacillaceae</taxon>
    </lineage>
</organism>
<dbReference type="GO" id="GO:0005694">
    <property type="term" value="C:chromosome"/>
    <property type="evidence" value="ECO:0007669"/>
    <property type="project" value="InterPro"/>
</dbReference>
<dbReference type="Gene3D" id="3.40.1350.10">
    <property type="match status" value="1"/>
</dbReference>
<keyword evidence="1" id="KW-1133">Transmembrane helix</keyword>
<keyword evidence="1" id="KW-0812">Transmembrane</keyword>
<sequence length="303" mass="35399">MGELIFILVSIYLIGWLLFWSFKKIKELSIFLSEKHKEKKDVCPHGISKGDSANKCLTCAKEKEKLLINQQIKENSKQLHQDETKKLLKQMRKNNKYLQSLSPQEFENVVSDMLRELGYNVNQTPYINDGGKDAVAWKDQKKYLFEYKRHSRNNSIGRPMLQKFYAAMIEEGTDIGFFITTSRFTSAAIDYSAKYNITLIDGDRLRELFEEAYPSSKNQRYQVMCEQCGDIVFFTNLANTEHTRCKNNHVVYCNINLPSLLNTQVQHVRQCPLCGHKLKRRSGRYGSFYGCMGYPHCRYTERM</sequence>